<reference evidence="2" key="1">
    <citation type="submission" date="2019-08" db="EMBL/GenBank/DDBJ databases">
        <title>The genome of the North American firefly Photinus pyralis.</title>
        <authorList>
            <consortium name="Photinus pyralis genome working group"/>
            <person name="Fallon T.R."/>
            <person name="Sander Lower S.E."/>
            <person name="Weng J.-K."/>
        </authorList>
    </citation>
    <scope>NUCLEOTIDE SEQUENCE</scope>
    <source>
        <strain evidence="2">TRF0915ILg1</strain>
        <tissue evidence="2">Whole body</tissue>
    </source>
</reference>
<feature type="region of interest" description="Disordered" evidence="1">
    <location>
        <begin position="39"/>
        <end position="78"/>
    </location>
</feature>
<evidence type="ECO:0000313" key="2">
    <source>
        <dbReference type="EMBL" id="KAF2882196.1"/>
    </source>
</evidence>
<accession>A0A8K0G142</accession>
<feature type="compositionally biased region" description="Basic and acidic residues" evidence="1">
    <location>
        <begin position="58"/>
        <end position="69"/>
    </location>
</feature>
<sequence>MEIKEPEFAKEMLPNAKCTTIKKRLDITKHRISTVLLVGGVPKARRGGDHSSKKKRGEKGESSLPKDETNSDVEPNDEALGECKELDTASISLFSNLNSFSAENQEL</sequence>
<gene>
    <name evidence="2" type="ORF">ILUMI_23976</name>
</gene>
<comment type="caution">
    <text evidence="2">The sequence shown here is derived from an EMBL/GenBank/DDBJ whole genome shotgun (WGS) entry which is preliminary data.</text>
</comment>
<name>A0A8K0G142_IGNLU</name>
<dbReference type="EMBL" id="VTPC01090644">
    <property type="protein sequence ID" value="KAF2882196.1"/>
    <property type="molecule type" value="Genomic_DNA"/>
</dbReference>
<dbReference type="AlphaFoldDB" id="A0A8K0G142"/>
<keyword evidence="3" id="KW-1185">Reference proteome</keyword>
<evidence type="ECO:0000256" key="1">
    <source>
        <dbReference type="SAM" id="MobiDB-lite"/>
    </source>
</evidence>
<dbReference type="Proteomes" id="UP000801492">
    <property type="component" value="Unassembled WGS sequence"/>
</dbReference>
<evidence type="ECO:0000313" key="3">
    <source>
        <dbReference type="Proteomes" id="UP000801492"/>
    </source>
</evidence>
<protein>
    <submittedName>
        <fullName evidence="2">Uncharacterized protein</fullName>
    </submittedName>
</protein>
<organism evidence="2 3">
    <name type="scientific">Ignelater luminosus</name>
    <name type="common">Cucubano</name>
    <name type="synonym">Pyrophorus luminosus</name>
    <dbReference type="NCBI Taxonomy" id="2038154"/>
    <lineage>
        <taxon>Eukaryota</taxon>
        <taxon>Metazoa</taxon>
        <taxon>Ecdysozoa</taxon>
        <taxon>Arthropoda</taxon>
        <taxon>Hexapoda</taxon>
        <taxon>Insecta</taxon>
        <taxon>Pterygota</taxon>
        <taxon>Neoptera</taxon>
        <taxon>Endopterygota</taxon>
        <taxon>Coleoptera</taxon>
        <taxon>Polyphaga</taxon>
        <taxon>Elateriformia</taxon>
        <taxon>Elateroidea</taxon>
        <taxon>Elateridae</taxon>
        <taxon>Agrypninae</taxon>
        <taxon>Pyrophorini</taxon>
        <taxon>Ignelater</taxon>
    </lineage>
</organism>
<proteinExistence type="predicted"/>